<dbReference type="PANTHER" id="PTHR11061">
    <property type="entry name" value="RNA M5U METHYLTRANSFERASE"/>
    <property type="match status" value="1"/>
</dbReference>
<feature type="active site" description="Nucleophile" evidence="4">
    <location>
        <position position="406"/>
    </location>
</feature>
<dbReference type="GO" id="GO:0070041">
    <property type="term" value="F:rRNA (uridine-C5-)-methyltransferase activity"/>
    <property type="evidence" value="ECO:0007669"/>
    <property type="project" value="TreeGrafter"/>
</dbReference>
<dbReference type="Gene3D" id="2.40.50.1070">
    <property type="match status" value="1"/>
</dbReference>
<dbReference type="RefSeq" id="WP_021683567.1">
    <property type="nucleotide sequence ID" value="NZ_KI260492.1"/>
</dbReference>
<dbReference type="PROSITE" id="PS50926">
    <property type="entry name" value="TRAM"/>
    <property type="match status" value="1"/>
</dbReference>
<keyword evidence="2 4" id="KW-0808">Transferase</keyword>
<dbReference type="PANTHER" id="PTHR11061:SF30">
    <property type="entry name" value="TRNA (URACIL(54)-C(5))-METHYLTRANSFERASE"/>
    <property type="match status" value="1"/>
</dbReference>
<gene>
    <name evidence="6" type="ORF">RUMCAL_02054</name>
</gene>
<dbReference type="Proteomes" id="UP000016662">
    <property type="component" value="Unassembled WGS sequence"/>
</dbReference>
<sequence>MKKNDIFETEIIDMTTEGSGVCRVDNMAVFVPHTAVGDRIRVRIVKVLKSYGFGIVEELLEPSADRISPACPLSQCGGCLFQHITYAAELRVKEKAVQDAFTRIGKLSPAFLPILGAESRTRYRNKAQYPFAIDKAGEPVLGFFARRSHRVIPVKDCLLQPELFGEIAGVVLEFVRKNRIPVYEEASGKGELRHLYLRCGQHSGEVMICFIVRKPIRKKLMPLVQQLTEQFLQIQSIVMNCNSKKTNVILGDSTETLWGKDTITDTMCGNAVDLSPESFYQVNTIQAERLYGAAKAFAQLTGKERLLDLYCGAGTIGLSMADAVSELVGVEIVPEAVENAKKNAARAGVENAKFLCGDAGSIAEQLAAEGTAPDVIVVDPPRKGCDETAIRAMVQMQPERIVMISCNATTAARDCAALRKLGYAVEQVQPVDLFPGTGHVETVVLLSKGEVDSKKIRVEFSLEDMDMSEFQDGATYPQIKEYVLEHTGLKVSNLYISQIKRKCGIGVGKNYNLPKSEDSRQPQCPQEKEKAIREAFKYFGMI</sequence>
<name>U2KQ87_9FIRM</name>
<dbReference type="FunFam" id="3.40.50.150:FF:000009">
    <property type="entry name" value="23S rRNA (Uracil(1939)-C(5))-methyltransferase RlmD"/>
    <property type="match status" value="1"/>
</dbReference>
<evidence type="ECO:0000256" key="1">
    <source>
        <dbReference type="ARBA" id="ARBA00022603"/>
    </source>
</evidence>
<dbReference type="Pfam" id="PF05958">
    <property type="entry name" value="tRNA_U5-meth_tr"/>
    <property type="match status" value="1"/>
</dbReference>
<comment type="caution">
    <text evidence="6">The sequence shown here is derived from an EMBL/GenBank/DDBJ whole genome shotgun (WGS) entry which is preliminary data.</text>
</comment>
<evidence type="ECO:0000313" key="6">
    <source>
        <dbReference type="EMBL" id="ERJ94447.1"/>
    </source>
</evidence>
<protein>
    <submittedName>
        <fullName evidence="6">23S rRNA (Uracil-5-)-methyltransferase RumA</fullName>
    </submittedName>
</protein>
<evidence type="ECO:0000259" key="5">
    <source>
        <dbReference type="PROSITE" id="PS50926"/>
    </source>
</evidence>
<dbReference type="SUPFAM" id="SSF50249">
    <property type="entry name" value="Nucleic acid-binding proteins"/>
    <property type="match status" value="1"/>
</dbReference>
<dbReference type="Pfam" id="PF01938">
    <property type="entry name" value="TRAM"/>
    <property type="match status" value="1"/>
</dbReference>
<proteinExistence type="inferred from homology"/>
<feature type="domain" description="TRAM" evidence="5">
    <location>
        <begin position="1"/>
        <end position="58"/>
    </location>
</feature>
<evidence type="ECO:0000256" key="4">
    <source>
        <dbReference type="PROSITE-ProRule" id="PRU01024"/>
    </source>
</evidence>
<keyword evidence="7" id="KW-1185">Reference proteome</keyword>
<dbReference type="STRING" id="411473.RUMCAL_02054"/>
<dbReference type="FunFam" id="2.40.50.1070:FF:000003">
    <property type="entry name" value="23S rRNA (Uracil-5-)-methyltransferase RumA"/>
    <property type="match status" value="1"/>
</dbReference>
<dbReference type="SUPFAM" id="SSF53335">
    <property type="entry name" value="S-adenosyl-L-methionine-dependent methyltransferases"/>
    <property type="match status" value="1"/>
</dbReference>
<keyword evidence="3 4" id="KW-0949">S-adenosyl-L-methionine</keyword>
<dbReference type="InterPro" id="IPR002792">
    <property type="entry name" value="TRAM_dom"/>
</dbReference>
<feature type="binding site" evidence="4">
    <location>
        <position position="379"/>
    </location>
    <ligand>
        <name>S-adenosyl-L-methionine</name>
        <dbReference type="ChEBI" id="CHEBI:59789"/>
    </ligand>
</feature>
<dbReference type="InterPro" id="IPR010280">
    <property type="entry name" value="U5_MeTrfase_fam"/>
</dbReference>
<evidence type="ECO:0000256" key="2">
    <source>
        <dbReference type="ARBA" id="ARBA00022679"/>
    </source>
</evidence>
<dbReference type="AlphaFoldDB" id="U2KQ87"/>
<dbReference type="CDD" id="cd02440">
    <property type="entry name" value="AdoMet_MTases"/>
    <property type="match status" value="1"/>
</dbReference>
<dbReference type="PROSITE" id="PS51687">
    <property type="entry name" value="SAM_MT_RNA_M5U"/>
    <property type="match status" value="1"/>
</dbReference>
<dbReference type="EMBL" id="AWVF01000253">
    <property type="protein sequence ID" value="ERJ94447.1"/>
    <property type="molecule type" value="Genomic_DNA"/>
</dbReference>
<reference evidence="6 7" key="1">
    <citation type="submission" date="2013-07" db="EMBL/GenBank/DDBJ databases">
        <authorList>
            <person name="Weinstock G."/>
            <person name="Sodergren E."/>
            <person name="Wylie T."/>
            <person name="Fulton L."/>
            <person name="Fulton R."/>
            <person name="Fronick C."/>
            <person name="O'Laughlin M."/>
            <person name="Godfrey J."/>
            <person name="Miner T."/>
            <person name="Herter B."/>
            <person name="Appelbaum E."/>
            <person name="Cordes M."/>
            <person name="Lek S."/>
            <person name="Wollam A."/>
            <person name="Pepin K.H."/>
            <person name="Palsikar V.B."/>
            <person name="Mitreva M."/>
            <person name="Wilson R.K."/>
        </authorList>
    </citation>
    <scope>NUCLEOTIDE SEQUENCE [LARGE SCALE GENOMIC DNA]</scope>
    <source>
        <strain evidence="6 7">ATCC 27760</strain>
    </source>
</reference>
<keyword evidence="1 4" id="KW-0489">Methyltransferase</keyword>
<evidence type="ECO:0000313" key="7">
    <source>
        <dbReference type="Proteomes" id="UP000016662"/>
    </source>
</evidence>
<dbReference type="eggNOG" id="COG2265">
    <property type="taxonomic scope" value="Bacteria"/>
</dbReference>
<evidence type="ECO:0000256" key="3">
    <source>
        <dbReference type="ARBA" id="ARBA00022691"/>
    </source>
</evidence>
<feature type="binding site" evidence="4">
    <location>
        <position position="331"/>
    </location>
    <ligand>
        <name>S-adenosyl-L-methionine</name>
        <dbReference type="ChEBI" id="CHEBI:59789"/>
    </ligand>
</feature>
<dbReference type="NCBIfam" id="TIGR00479">
    <property type="entry name" value="rumA"/>
    <property type="match status" value="1"/>
</dbReference>
<dbReference type="InterPro" id="IPR012340">
    <property type="entry name" value="NA-bd_OB-fold"/>
</dbReference>
<organism evidence="6 7">
    <name type="scientific">Ruminococcus callidus ATCC 27760</name>
    <dbReference type="NCBI Taxonomy" id="411473"/>
    <lineage>
        <taxon>Bacteria</taxon>
        <taxon>Bacillati</taxon>
        <taxon>Bacillota</taxon>
        <taxon>Clostridia</taxon>
        <taxon>Eubacteriales</taxon>
        <taxon>Oscillospiraceae</taxon>
        <taxon>Ruminococcus</taxon>
    </lineage>
</organism>
<dbReference type="PATRIC" id="fig|411473.3.peg.1696"/>
<feature type="binding site" evidence="4">
    <location>
        <position position="310"/>
    </location>
    <ligand>
        <name>S-adenosyl-L-methionine</name>
        <dbReference type="ChEBI" id="CHEBI:59789"/>
    </ligand>
</feature>
<feature type="binding site" evidence="4">
    <location>
        <position position="281"/>
    </location>
    <ligand>
        <name>S-adenosyl-L-methionine</name>
        <dbReference type="ChEBI" id="CHEBI:59789"/>
    </ligand>
</feature>
<dbReference type="Gene3D" id="3.40.50.150">
    <property type="entry name" value="Vaccinia Virus protein VP39"/>
    <property type="match status" value="1"/>
</dbReference>
<dbReference type="GO" id="GO:0070475">
    <property type="term" value="P:rRNA base methylation"/>
    <property type="evidence" value="ECO:0007669"/>
    <property type="project" value="TreeGrafter"/>
</dbReference>
<dbReference type="InterPro" id="IPR029063">
    <property type="entry name" value="SAM-dependent_MTases_sf"/>
</dbReference>
<dbReference type="HOGENOM" id="CLU_014689_7_1_9"/>
<dbReference type="Gene3D" id="2.40.50.140">
    <property type="entry name" value="Nucleic acid-binding proteins"/>
    <property type="match status" value="1"/>
</dbReference>
<comment type="similarity">
    <text evidence="4">Belongs to the class I-like SAM-binding methyltransferase superfamily. RNA M5U methyltransferase family.</text>
</comment>
<accession>U2KQ87</accession>